<reference evidence="3" key="1">
    <citation type="journal article" date="2019" name="Int. J. Syst. Evol. Microbiol.">
        <title>The Global Catalogue of Microorganisms (GCM) 10K type strain sequencing project: providing services to taxonomists for standard genome sequencing and annotation.</title>
        <authorList>
            <consortium name="The Broad Institute Genomics Platform"/>
            <consortium name="The Broad Institute Genome Sequencing Center for Infectious Disease"/>
            <person name="Wu L."/>
            <person name="Ma J."/>
        </authorList>
    </citation>
    <scope>NUCLEOTIDE SEQUENCE [LARGE SCALE GENOMIC DNA]</scope>
    <source>
        <strain evidence="3">CGMCC 4.7177</strain>
    </source>
</reference>
<dbReference type="SUPFAM" id="SSF53187">
    <property type="entry name" value="Zn-dependent exopeptidases"/>
    <property type="match status" value="1"/>
</dbReference>
<dbReference type="Proteomes" id="UP001597218">
    <property type="component" value="Unassembled WGS sequence"/>
</dbReference>
<accession>A0ABW4SJS7</accession>
<dbReference type="PIRSF" id="PIRSF005962">
    <property type="entry name" value="Pept_M20D_amidohydro"/>
    <property type="match status" value="1"/>
</dbReference>
<organism evidence="2 3">
    <name type="scientific">Sporosarcina siberiensis</name>
    <dbReference type="NCBI Taxonomy" id="1365606"/>
    <lineage>
        <taxon>Bacteria</taxon>
        <taxon>Bacillati</taxon>
        <taxon>Bacillota</taxon>
        <taxon>Bacilli</taxon>
        <taxon>Bacillales</taxon>
        <taxon>Caryophanaceae</taxon>
        <taxon>Sporosarcina</taxon>
    </lineage>
</organism>
<keyword evidence="3" id="KW-1185">Reference proteome</keyword>
<dbReference type="Gene3D" id="3.30.70.360">
    <property type="match status" value="1"/>
</dbReference>
<dbReference type="InterPro" id="IPR036264">
    <property type="entry name" value="Bact_exopeptidase_dim_dom"/>
</dbReference>
<dbReference type="SUPFAM" id="SSF55031">
    <property type="entry name" value="Bacterial exopeptidase dimerisation domain"/>
    <property type="match status" value="1"/>
</dbReference>
<dbReference type="PANTHER" id="PTHR11014">
    <property type="entry name" value="PEPTIDASE M20 FAMILY MEMBER"/>
    <property type="match status" value="1"/>
</dbReference>
<evidence type="ECO:0000259" key="1">
    <source>
        <dbReference type="Pfam" id="PF07687"/>
    </source>
</evidence>
<dbReference type="NCBIfam" id="TIGR01891">
    <property type="entry name" value="amidohydrolases"/>
    <property type="match status" value="1"/>
</dbReference>
<evidence type="ECO:0000313" key="3">
    <source>
        <dbReference type="Proteomes" id="UP001597218"/>
    </source>
</evidence>
<dbReference type="EMBL" id="JBHUGI010000032">
    <property type="protein sequence ID" value="MFD1929110.1"/>
    <property type="molecule type" value="Genomic_DNA"/>
</dbReference>
<dbReference type="Pfam" id="PF07687">
    <property type="entry name" value="M20_dimer"/>
    <property type="match status" value="1"/>
</dbReference>
<dbReference type="RefSeq" id="WP_381538950.1">
    <property type="nucleotide sequence ID" value="NZ_JBHUGI010000032.1"/>
</dbReference>
<evidence type="ECO:0000313" key="2">
    <source>
        <dbReference type="EMBL" id="MFD1929110.1"/>
    </source>
</evidence>
<gene>
    <name evidence="2" type="ORF">ACFSFY_13790</name>
</gene>
<dbReference type="PANTHER" id="PTHR11014:SF63">
    <property type="entry name" value="METALLOPEPTIDASE, PUTATIVE (AFU_ORTHOLOGUE AFUA_6G09600)-RELATED"/>
    <property type="match status" value="1"/>
</dbReference>
<name>A0ABW4SJS7_9BACL</name>
<sequence length="385" mass="42671">MKMNDELTKWVIEQRRYLHQHPEVSYKETETRIYIKEQLEKLNIETYSLTGKDVIGRIKGTHAGKTIGIRADLDALPIFEETGLPFVSKNEGVMHACGHDGHMAILLGTANYLSNNRDAIHGTIVLIFQHAEEEIPGGATELVSANLLEGVDAIFGYHLWQPLESGVIGMRDGATMAGADRFTFKILGKGGHGSMPDQTIDPTLVISHVITQLHSIVSRSLSPQEQAVLSIGKLNSGTNYNIIPDTAEASGTVRFFSQATSKFIRQRIESILKGVCESFGAKYELNYEHGDPPLINDQELTVFMNKEAIQLVGEEKVIQIEPILGSEDFAYYSVEIPACYLFIGIGNPDRPYGHHHPKFDIDEDMLSVGVELFSNSLINFLKGES</sequence>
<dbReference type="Gene3D" id="3.40.630.10">
    <property type="entry name" value="Zn peptidases"/>
    <property type="match status" value="1"/>
</dbReference>
<dbReference type="Pfam" id="PF01546">
    <property type="entry name" value="Peptidase_M20"/>
    <property type="match status" value="1"/>
</dbReference>
<proteinExistence type="predicted"/>
<feature type="domain" description="Peptidase M20 dimerisation" evidence="1">
    <location>
        <begin position="178"/>
        <end position="274"/>
    </location>
</feature>
<protein>
    <submittedName>
        <fullName evidence="2">M20 family metallopeptidase</fullName>
    </submittedName>
</protein>
<dbReference type="InterPro" id="IPR011650">
    <property type="entry name" value="Peptidase_M20_dimer"/>
</dbReference>
<dbReference type="InterPro" id="IPR017439">
    <property type="entry name" value="Amidohydrolase"/>
</dbReference>
<comment type="caution">
    <text evidence="2">The sequence shown here is derived from an EMBL/GenBank/DDBJ whole genome shotgun (WGS) entry which is preliminary data.</text>
</comment>
<dbReference type="InterPro" id="IPR002933">
    <property type="entry name" value="Peptidase_M20"/>
</dbReference>